<keyword evidence="6" id="KW-0072">Autophagy</keyword>
<comment type="function">
    <text evidence="6">Vacuolar effluxer which mediate the efflux of amino acids resulting from autophagic degradation. The release of autophagic amino acids allows the maintenance of protein synthesis and viability during nitrogen starvation.</text>
</comment>
<sequence length="263" mass="30186">MVLQQPDGYPPSPLEINPLDKPHLDCDWPLGKKSAAGVVEISSRETLETLNQLDDKYRMTNKELWAYHCYYIGDNGLTMFNCAPTAFQNLVLWDMKPNILISLSTVDFGIEFGRLEIHTKEDWQIGIYRWVNRIPNEYYFWTAAFPGLVRNTDVRNKAKQLAGGTITREEYEFVDMMKMNKSFKPAFHIQFIVQIIIFAIILSIIFSLCVDSSAENNNWGLSVIVAFVTRVWVLCAIPWVVLDERRLDQDLESKCCIGSCAKG</sequence>
<dbReference type="Pfam" id="PF11700">
    <property type="entry name" value="ATG22"/>
    <property type="match status" value="1"/>
</dbReference>
<keyword evidence="8" id="KW-1185">Reference proteome</keyword>
<dbReference type="GO" id="GO:0006914">
    <property type="term" value="P:autophagy"/>
    <property type="evidence" value="ECO:0007669"/>
    <property type="project" value="UniProtKB-KW"/>
</dbReference>
<keyword evidence="2 6" id="KW-0813">Transport</keyword>
<dbReference type="GO" id="GO:0006865">
    <property type="term" value="P:amino acid transport"/>
    <property type="evidence" value="ECO:0007669"/>
    <property type="project" value="UniProtKB-KW"/>
</dbReference>
<keyword evidence="6" id="KW-0029">Amino-acid transport</keyword>
<comment type="similarity">
    <text evidence="6">Belongs to the ATG22 family.</text>
</comment>
<dbReference type="InterPro" id="IPR050495">
    <property type="entry name" value="ATG22/LtaA_families"/>
</dbReference>
<comment type="caution">
    <text evidence="6">Lacks conserved residue(s) required for the propagation of feature annotation.</text>
</comment>
<gene>
    <name evidence="7" type="ORF">COCVIDRAFT_17232</name>
</gene>
<keyword evidence="5 6" id="KW-0472">Membrane</keyword>
<dbReference type="GeneID" id="26251967"/>
<dbReference type="RefSeq" id="XP_014555188.1">
    <property type="nucleotide sequence ID" value="XM_014699702.1"/>
</dbReference>
<comment type="subcellular location">
    <subcellularLocation>
        <location evidence="1">Endomembrane system</location>
        <topology evidence="1">Multi-pass membrane protein</topology>
    </subcellularLocation>
    <subcellularLocation>
        <location evidence="6">Vacuole membrane</location>
        <topology evidence="6">Multi-pass membrane protein</topology>
    </subcellularLocation>
</comment>
<dbReference type="PANTHER" id="PTHR23519">
    <property type="entry name" value="AUTOPHAGY-RELATED PROTEIN 22"/>
    <property type="match status" value="1"/>
</dbReference>
<dbReference type="HOGENOM" id="CLU_080477_0_0_1"/>
<organism evidence="7 8">
    <name type="scientific">Bipolaris victoriae (strain FI3)</name>
    <name type="common">Victoria blight of oats agent</name>
    <name type="synonym">Cochliobolus victoriae</name>
    <dbReference type="NCBI Taxonomy" id="930091"/>
    <lineage>
        <taxon>Eukaryota</taxon>
        <taxon>Fungi</taxon>
        <taxon>Dikarya</taxon>
        <taxon>Ascomycota</taxon>
        <taxon>Pezizomycotina</taxon>
        <taxon>Dothideomycetes</taxon>
        <taxon>Pleosporomycetidae</taxon>
        <taxon>Pleosporales</taxon>
        <taxon>Pleosporineae</taxon>
        <taxon>Pleosporaceae</taxon>
        <taxon>Bipolaris</taxon>
    </lineage>
</organism>
<dbReference type="EMBL" id="KI968749">
    <property type="protein sequence ID" value="EUN25674.1"/>
    <property type="molecule type" value="Genomic_DNA"/>
</dbReference>
<dbReference type="PANTHER" id="PTHR23519:SF5">
    <property type="entry name" value="AUTOPHAGY-RELATED PROTEIN"/>
    <property type="match status" value="1"/>
</dbReference>
<dbReference type="GO" id="GO:0005774">
    <property type="term" value="C:vacuolar membrane"/>
    <property type="evidence" value="ECO:0007669"/>
    <property type="project" value="UniProtKB-SubCell"/>
</dbReference>
<evidence type="ECO:0000256" key="3">
    <source>
        <dbReference type="ARBA" id="ARBA00022692"/>
    </source>
</evidence>
<accession>W7EFG7</accession>
<protein>
    <recommendedName>
        <fullName evidence="6">Autophagy-related protein</fullName>
    </recommendedName>
</protein>
<feature type="transmembrane region" description="Helical" evidence="6">
    <location>
        <begin position="219"/>
        <end position="242"/>
    </location>
</feature>
<evidence type="ECO:0000256" key="2">
    <source>
        <dbReference type="ARBA" id="ARBA00022448"/>
    </source>
</evidence>
<evidence type="ECO:0000256" key="5">
    <source>
        <dbReference type="ARBA" id="ARBA00023136"/>
    </source>
</evidence>
<feature type="transmembrane region" description="Helical" evidence="6">
    <location>
        <begin position="186"/>
        <end position="207"/>
    </location>
</feature>
<evidence type="ECO:0000256" key="6">
    <source>
        <dbReference type="RuleBase" id="RU363073"/>
    </source>
</evidence>
<keyword evidence="4 6" id="KW-1133">Transmembrane helix</keyword>
<keyword evidence="6" id="KW-0926">Vacuole</keyword>
<dbReference type="GO" id="GO:0012505">
    <property type="term" value="C:endomembrane system"/>
    <property type="evidence" value="ECO:0007669"/>
    <property type="project" value="UniProtKB-SubCell"/>
</dbReference>
<keyword evidence="3 6" id="KW-0812">Transmembrane</keyword>
<reference evidence="7 8" key="1">
    <citation type="journal article" date="2013" name="PLoS Genet.">
        <title>Comparative genome structure, secondary metabolite, and effector coding capacity across Cochliobolus pathogens.</title>
        <authorList>
            <person name="Condon B.J."/>
            <person name="Leng Y."/>
            <person name="Wu D."/>
            <person name="Bushley K.E."/>
            <person name="Ohm R.A."/>
            <person name="Otillar R."/>
            <person name="Martin J."/>
            <person name="Schackwitz W."/>
            <person name="Grimwood J."/>
            <person name="MohdZainudin N."/>
            <person name="Xue C."/>
            <person name="Wang R."/>
            <person name="Manning V.A."/>
            <person name="Dhillon B."/>
            <person name="Tu Z.J."/>
            <person name="Steffenson B.J."/>
            <person name="Salamov A."/>
            <person name="Sun H."/>
            <person name="Lowry S."/>
            <person name="LaButti K."/>
            <person name="Han J."/>
            <person name="Copeland A."/>
            <person name="Lindquist E."/>
            <person name="Barry K."/>
            <person name="Schmutz J."/>
            <person name="Baker S.E."/>
            <person name="Ciuffetti L.M."/>
            <person name="Grigoriev I.V."/>
            <person name="Zhong S."/>
            <person name="Turgeon B.G."/>
        </authorList>
    </citation>
    <scope>NUCLEOTIDE SEQUENCE [LARGE SCALE GENOMIC DNA]</scope>
    <source>
        <strain evidence="7 8">FI3</strain>
    </source>
</reference>
<evidence type="ECO:0000313" key="8">
    <source>
        <dbReference type="Proteomes" id="UP000054337"/>
    </source>
</evidence>
<evidence type="ECO:0000256" key="1">
    <source>
        <dbReference type="ARBA" id="ARBA00004127"/>
    </source>
</evidence>
<name>W7EFG7_BIPV3</name>
<dbReference type="AlphaFoldDB" id="W7EFG7"/>
<proteinExistence type="inferred from homology"/>
<dbReference type="Proteomes" id="UP000054337">
    <property type="component" value="Unassembled WGS sequence"/>
</dbReference>
<evidence type="ECO:0000256" key="4">
    <source>
        <dbReference type="ARBA" id="ARBA00022989"/>
    </source>
</evidence>
<dbReference type="InterPro" id="IPR024671">
    <property type="entry name" value="Atg22-like"/>
</dbReference>
<evidence type="ECO:0000313" key="7">
    <source>
        <dbReference type="EMBL" id="EUN25674.1"/>
    </source>
</evidence>